<dbReference type="OrthoDB" id="3341476at2759"/>
<dbReference type="GeneID" id="27905854"/>
<evidence type="ECO:0000313" key="2">
    <source>
        <dbReference type="Proteomes" id="UP000016931"/>
    </source>
</evidence>
<name>M3CMC1_SPHMS</name>
<dbReference type="RefSeq" id="XP_016763049.1">
    <property type="nucleotide sequence ID" value="XM_016908717.1"/>
</dbReference>
<evidence type="ECO:0000313" key="1">
    <source>
        <dbReference type="EMBL" id="EMF14928.1"/>
    </source>
</evidence>
<dbReference type="HOGENOM" id="CLU_2948365_0_0_1"/>
<accession>M3CMC1</accession>
<reference evidence="1 2" key="1">
    <citation type="journal article" date="2012" name="PLoS Pathog.">
        <title>Diverse lifestyles and strategies of plant pathogenesis encoded in the genomes of eighteen Dothideomycetes fungi.</title>
        <authorList>
            <person name="Ohm R.A."/>
            <person name="Feau N."/>
            <person name="Henrissat B."/>
            <person name="Schoch C.L."/>
            <person name="Horwitz B.A."/>
            <person name="Barry K.W."/>
            <person name="Condon B.J."/>
            <person name="Copeland A.C."/>
            <person name="Dhillon B."/>
            <person name="Glaser F."/>
            <person name="Hesse C.N."/>
            <person name="Kosti I."/>
            <person name="LaButti K."/>
            <person name="Lindquist E.A."/>
            <person name="Lucas S."/>
            <person name="Salamov A.A."/>
            <person name="Bradshaw R.E."/>
            <person name="Ciuffetti L."/>
            <person name="Hamelin R.C."/>
            <person name="Kema G.H.J."/>
            <person name="Lawrence C."/>
            <person name="Scott J.A."/>
            <person name="Spatafora J.W."/>
            <person name="Turgeon B.G."/>
            <person name="de Wit P.J.G.M."/>
            <person name="Zhong S."/>
            <person name="Goodwin S.B."/>
            <person name="Grigoriev I.V."/>
        </authorList>
    </citation>
    <scope>NUCLEOTIDE SEQUENCE [LARGE SCALE GENOMIC DNA]</scope>
    <source>
        <strain evidence="1 2">SO2202</strain>
    </source>
</reference>
<feature type="non-terminal residue" evidence="1">
    <location>
        <position position="1"/>
    </location>
</feature>
<protein>
    <submittedName>
        <fullName evidence="1">Uncharacterized protein</fullName>
    </submittedName>
</protein>
<dbReference type="AlphaFoldDB" id="M3CMC1"/>
<dbReference type="EMBL" id="KB456261">
    <property type="protein sequence ID" value="EMF14928.1"/>
    <property type="molecule type" value="Genomic_DNA"/>
</dbReference>
<sequence length="60" mass="6614">LALNGRFYTALGISPFFAIYGYDIPLPVVLDTGFNETIALAASERAATFIEKIKKITNIY</sequence>
<proteinExistence type="predicted"/>
<gene>
    <name evidence="1" type="ORF">SEPMUDRAFT_38757</name>
</gene>
<dbReference type="Proteomes" id="UP000016931">
    <property type="component" value="Unassembled WGS sequence"/>
</dbReference>
<keyword evidence="2" id="KW-1185">Reference proteome</keyword>
<organism evidence="1 2">
    <name type="scientific">Sphaerulina musiva (strain SO2202)</name>
    <name type="common">Poplar stem canker fungus</name>
    <name type="synonym">Septoria musiva</name>
    <dbReference type="NCBI Taxonomy" id="692275"/>
    <lineage>
        <taxon>Eukaryota</taxon>
        <taxon>Fungi</taxon>
        <taxon>Dikarya</taxon>
        <taxon>Ascomycota</taxon>
        <taxon>Pezizomycotina</taxon>
        <taxon>Dothideomycetes</taxon>
        <taxon>Dothideomycetidae</taxon>
        <taxon>Mycosphaerellales</taxon>
        <taxon>Mycosphaerellaceae</taxon>
        <taxon>Sphaerulina</taxon>
    </lineage>
</organism>